<evidence type="ECO:0000256" key="1">
    <source>
        <dbReference type="SAM" id="MobiDB-lite"/>
    </source>
</evidence>
<reference evidence="2" key="1">
    <citation type="journal article" date="2023" name="Mol. Phylogenet. Evol.">
        <title>Genome-scale phylogeny and comparative genomics of the fungal order Sordariales.</title>
        <authorList>
            <person name="Hensen N."/>
            <person name="Bonometti L."/>
            <person name="Westerberg I."/>
            <person name="Brannstrom I.O."/>
            <person name="Guillou S."/>
            <person name="Cros-Aarteil S."/>
            <person name="Calhoun S."/>
            <person name="Haridas S."/>
            <person name="Kuo A."/>
            <person name="Mondo S."/>
            <person name="Pangilinan J."/>
            <person name="Riley R."/>
            <person name="LaButti K."/>
            <person name="Andreopoulos B."/>
            <person name="Lipzen A."/>
            <person name="Chen C."/>
            <person name="Yan M."/>
            <person name="Daum C."/>
            <person name="Ng V."/>
            <person name="Clum A."/>
            <person name="Steindorff A."/>
            <person name="Ohm R.A."/>
            <person name="Martin F."/>
            <person name="Silar P."/>
            <person name="Natvig D.O."/>
            <person name="Lalanne C."/>
            <person name="Gautier V."/>
            <person name="Ament-Velasquez S.L."/>
            <person name="Kruys A."/>
            <person name="Hutchinson M.I."/>
            <person name="Powell A.J."/>
            <person name="Barry K."/>
            <person name="Miller A.N."/>
            <person name="Grigoriev I.V."/>
            <person name="Debuchy R."/>
            <person name="Gladieux P."/>
            <person name="Hiltunen Thoren M."/>
            <person name="Johannesson H."/>
        </authorList>
    </citation>
    <scope>NUCLEOTIDE SEQUENCE</scope>
    <source>
        <strain evidence="2">FGSC 1904</strain>
    </source>
</reference>
<evidence type="ECO:0000313" key="3">
    <source>
        <dbReference type="Proteomes" id="UP001281003"/>
    </source>
</evidence>
<organism evidence="2 3">
    <name type="scientific">Sordaria brevicollis</name>
    <dbReference type="NCBI Taxonomy" id="83679"/>
    <lineage>
        <taxon>Eukaryota</taxon>
        <taxon>Fungi</taxon>
        <taxon>Dikarya</taxon>
        <taxon>Ascomycota</taxon>
        <taxon>Pezizomycotina</taxon>
        <taxon>Sordariomycetes</taxon>
        <taxon>Sordariomycetidae</taxon>
        <taxon>Sordariales</taxon>
        <taxon>Sordariaceae</taxon>
        <taxon>Sordaria</taxon>
    </lineage>
</organism>
<dbReference type="Proteomes" id="UP001281003">
    <property type="component" value="Unassembled WGS sequence"/>
</dbReference>
<name>A0AAE0NRU3_SORBR</name>
<gene>
    <name evidence="2" type="ORF">B0T20DRAFT_365878</name>
</gene>
<proteinExistence type="predicted"/>
<comment type="caution">
    <text evidence="2">The sequence shown here is derived from an EMBL/GenBank/DDBJ whole genome shotgun (WGS) entry which is preliminary data.</text>
</comment>
<feature type="non-terminal residue" evidence="2">
    <location>
        <position position="385"/>
    </location>
</feature>
<sequence length="385" mass="43365">MSKPRDIVPLLDFNNPPDFSSPAVTHPTASATPREPPYNYFLGPNPTVPEEGDLQFWDIANMPSEWYPPPSVVPRFPDRKPVPLTFTGEARMTPWGLHGLYERGEKKTWRPKVGAHDSLKRGADNCRKDVMGPGIKGEVRGRWLRDWHKINHNHQFQSDTEPHPRYNEKSIGGYSATLSTYPPGHEDIICDSDWDMAETVVGVTASRDPQISSREAPQNPSHCRLEKLPVQVLKMIVEYLVPVGCAYSFMTLDYLLYPSADGTDVAGARFCSIVQQMVPLWPKAKLSSWSSNQTPPVVRGSAHLALANTNRFFQELVYERFFGGNTFVFHQAASPFLFNWIKSKNFDCWQSWSRILAHSGPDDEPGKAPFGLLGPLGSRAARYLR</sequence>
<feature type="region of interest" description="Disordered" evidence="1">
    <location>
        <begin position="12"/>
        <end position="36"/>
    </location>
</feature>
<evidence type="ECO:0000313" key="2">
    <source>
        <dbReference type="EMBL" id="KAK3386369.1"/>
    </source>
</evidence>
<protein>
    <submittedName>
        <fullName evidence="2">Uncharacterized protein</fullName>
    </submittedName>
</protein>
<keyword evidence="3" id="KW-1185">Reference proteome</keyword>
<dbReference type="EMBL" id="JAUTDP010000019">
    <property type="protein sequence ID" value="KAK3386369.1"/>
    <property type="molecule type" value="Genomic_DNA"/>
</dbReference>
<accession>A0AAE0NRU3</accession>
<reference evidence="2" key="2">
    <citation type="submission" date="2023-07" db="EMBL/GenBank/DDBJ databases">
        <authorList>
            <consortium name="Lawrence Berkeley National Laboratory"/>
            <person name="Haridas S."/>
            <person name="Hensen N."/>
            <person name="Bonometti L."/>
            <person name="Westerberg I."/>
            <person name="Brannstrom I.O."/>
            <person name="Guillou S."/>
            <person name="Cros-Aarteil S."/>
            <person name="Calhoun S."/>
            <person name="Kuo A."/>
            <person name="Mondo S."/>
            <person name="Pangilinan J."/>
            <person name="Riley R."/>
            <person name="LaButti K."/>
            <person name="Andreopoulos B."/>
            <person name="Lipzen A."/>
            <person name="Chen C."/>
            <person name="Yanf M."/>
            <person name="Daum C."/>
            <person name="Ng V."/>
            <person name="Clum A."/>
            <person name="Steindorff A."/>
            <person name="Ohm R."/>
            <person name="Martin F."/>
            <person name="Silar P."/>
            <person name="Natvig D."/>
            <person name="Lalanne C."/>
            <person name="Gautier V."/>
            <person name="Ament-velasquez S.L."/>
            <person name="Kruys A."/>
            <person name="Hutchinson M.I."/>
            <person name="Powell A.J."/>
            <person name="Barry K."/>
            <person name="Miller A.N."/>
            <person name="Grigoriev I.V."/>
            <person name="Debuchy R."/>
            <person name="Gladieux P."/>
            <person name="Thoren M.H."/>
            <person name="Johannesson H."/>
        </authorList>
    </citation>
    <scope>NUCLEOTIDE SEQUENCE</scope>
    <source>
        <strain evidence="2">FGSC 1904</strain>
    </source>
</reference>
<dbReference type="AlphaFoldDB" id="A0AAE0NRU3"/>